<dbReference type="EMBL" id="CM042046">
    <property type="protein sequence ID" value="KAI3676196.1"/>
    <property type="molecule type" value="Genomic_DNA"/>
</dbReference>
<proteinExistence type="predicted"/>
<comment type="caution">
    <text evidence="1">The sequence shown here is derived from an EMBL/GenBank/DDBJ whole genome shotgun (WGS) entry which is preliminary data.</text>
</comment>
<organism evidence="1 2">
    <name type="scientific">Smallanthus sonchifolius</name>
    <dbReference type="NCBI Taxonomy" id="185202"/>
    <lineage>
        <taxon>Eukaryota</taxon>
        <taxon>Viridiplantae</taxon>
        <taxon>Streptophyta</taxon>
        <taxon>Embryophyta</taxon>
        <taxon>Tracheophyta</taxon>
        <taxon>Spermatophyta</taxon>
        <taxon>Magnoliopsida</taxon>
        <taxon>eudicotyledons</taxon>
        <taxon>Gunneridae</taxon>
        <taxon>Pentapetalae</taxon>
        <taxon>asterids</taxon>
        <taxon>campanulids</taxon>
        <taxon>Asterales</taxon>
        <taxon>Asteraceae</taxon>
        <taxon>Asteroideae</taxon>
        <taxon>Heliantheae alliance</taxon>
        <taxon>Millerieae</taxon>
        <taxon>Smallanthus</taxon>
    </lineage>
</organism>
<reference evidence="2" key="1">
    <citation type="journal article" date="2022" name="Mol. Ecol. Resour.">
        <title>The genomes of chicory, endive, great burdock and yacon provide insights into Asteraceae palaeo-polyploidization history and plant inulin production.</title>
        <authorList>
            <person name="Fan W."/>
            <person name="Wang S."/>
            <person name="Wang H."/>
            <person name="Wang A."/>
            <person name="Jiang F."/>
            <person name="Liu H."/>
            <person name="Zhao H."/>
            <person name="Xu D."/>
            <person name="Zhang Y."/>
        </authorList>
    </citation>
    <scope>NUCLEOTIDE SEQUENCE [LARGE SCALE GENOMIC DNA]</scope>
    <source>
        <strain evidence="2">cv. Yunnan</strain>
    </source>
</reference>
<dbReference type="Proteomes" id="UP001056120">
    <property type="component" value="Linkage Group LG29"/>
</dbReference>
<protein>
    <submittedName>
        <fullName evidence="1">Uncharacterized protein</fullName>
    </submittedName>
</protein>
<reference evidence="1 2" key="2">
    <citation type="journal article" date="2022" name="Mol. Ecol. Resour.">
        <title>The genomes of chicory, endive, great burdock and yacon provide insights into Asteraceae paleo-polyploidization history and plant inulin production.</title>
        <authorList>
            <person name="Fan W."/>
            <person name="Wang S."/>
            <person name="Wang H."/>
            <person name="Wang A."/>
            <person name="Jiang F."/>
            <person name="Liu H."/>
            <person name="Zhao H."/>
            <person name="Xu D."/>
            <person name="Zhang Y."/>
        </authorList>
    </citation>
    <scope>NUCLEOTIDE SEQUENCE [LARGE SCALE GENOMIC DNA]</scope>
    <source>
        <strain evidence="2">cv. Yunnan</strain>
        <tissue evidence="1">Leaves</tissue>
    </source>
</reference>
<name>A0ACB8XY43_9ASTR</name>
<keyword evidence="2" id="KW-1185">Reference proteome</keyword>
<evidence type="ECO:0000313" key="1">
    <source>
        <dbReference type="EMBL" id="KAI3676196.1"/>
    </source>
</evidence>
<sequence>MNAVSNSDINFTEENTGGSDTDTIPDESPDYYEPIANDEDSFDQNSDNDHEPNFQRLLNGDVENGINHLDLSNEEDEEDEEEEERMREAMQRAFREDESRRRAPLTQENTMRVMEAMRGIALGGSAPDWASGDRWIDRLASIRQPPSSTAS</sequence>
<evidence type="ECO:0000313" key="2">
    <source>
        <dbReference type="Proteomes" id="UP001056120"/>
    </source>
</evidence>
<accession>A0ACB8XY43</accession>
<gene>
    <name evidence="1" type="ORF">L1987_85797</name>
</gene>